<dbReference type="RefSeq" id="WP_338606862.1">
    <property type="nucleotide sequence ID" value="NZ_CP146275.1"/>
</dbReference>
<sequence length="269" mass="28535">MSLVRLAARISAVHALKGRLFEGTEVLDSEIGAIGLGPDGSLVAESESRFVAVYTNDGQALIREYEPRALHTGGTCEITFEMGITAAMLVRDPETERQQVMAGVPGTDAAFEFYLDMVGRQIMDALSDPANDWADIWRALCPVVVKIDRVRTDDAQQVRLAGHQIKMTCQIVDDPVRGTELEDGGAFSRFLLALDALGSSEADAQASLIRSALGTGAGLQSVKRSRTLGLADAESVALSGIEQLDEGGDPVESGTLVVEVDGIGTSEAK</sequence>
<name>A0ABZ2HUU5_9HYPH</name>
<organism evidence="1 2">
    <name type="scientific">Pelagibacterium nitratireducens</name>
    <dbReference type="NCBI Taxonomy" id="1046114"/>
    <lineage>
        <taxon>Bacteria</taxon>
        <taxon>Pseudomonadati</taxon>
        <taxon>Pseudomonadota</taxon>
        <taxon>Alphaproteobacteria</taxon>
        <taxon>Hyphomicrobiales</taxon>
        <taxon>Devosiaceae</taxon>
        <taxon>Pelagibacterium</taxon>
    </lineage>
</organism>
<accession>A0ABZ2HUU5</accession>
<gene>
    <name evidence="1" type="ORF">V6617_10125</name>
</gene>
<reference evidence="1 2" key="1">
    <citation type="submission" date="2024-02" db="EMBL/GenBank/DDBJ databases">
        <title>Complete genome sequence of Pelagibacterium nitratireducens ZH15.</title>
        <authorList>
            <person name="Zhao L.H."/>
        </authorList>
    </citation>
    <scope>NUCLEOTIDE SEQUENCE [LARGE SCALE GENOMIC DNA]</scope>
    <source>
        <strain evidence="1 2">ZH15</strain>
    </source>
</reference>
<dbReference type="EMBL" id="CP146275">
    <property type="protein sequence ID" value="WWT31392.1"/>
    <property type="molecule type" value="Genomic_DNA"/>
</dbReference>
<proteinExistence type="predicted"/>
<evidence type="ECO:0000313" key="2">
    <source>
        <dbReference type="Proteomes" id="UP001369958"/>
    </source>
</evidence>
<protein>
    <submittedName>
        <fullName evidence="1">Uncharacterized protein</fullName>
    </submittedName>
</protein>
<evidence type="ECO:0000313" key="1">
    <source>
        <dbReference type="EMBL" id="WWT31392.1"/>
    </source>
</evidence>
<dbReference type="Proteomes" id="UP001369958">
    <property type="component" value="Chromosome"/>
</dbReference>
<keyword evidence="2" id="KW-1185">Reference proteome</keyword>